<accession>F3FN95</accession>
<comment type="caution">
    <text evidence="2">The sequence shown here is derived from an EMBL/GenBank/DDBJ whole genome shotgun (WGS) entry which is preliminary data.</text>
</comment>
<feature type="non-terminal residue" evidence="2">
    <location>
        <position position="1"/>
    </location>
</feature>
<dbReference type="HOGENOM" id="CLU_2818729_0_0_6"/>
<feature type="compositionally biased region" description="Low complexity" evidence="1">
    <location>
        <begin position="23"/>
        <end position="38"/>
    </location>
</feature>
<dbReference type="AlphaFoldDB" id="F3FN95"/>
<organism evidence="2 3">
    <name type="scientific">Pseudomonas syringae pv. japonica str. M301072</name>
    <dbReference type="NCBI Taxonomy" id="629262"/>
    <lineage>
        <taxon>Bacteria</taxon>
        <taxon>Pseudomonadati</taxon>
        <taxon>Pseudomonadota</taxon>
        <taxon>Gammaproteobacteria</taxon>
        <taxon>Pseudomonadales</taxon>
        <taxon>Pseudomonadaceae</taxon>
        <taxon>Pseudomonas</taxon>
        <taxon>Pseudomonas syringae</taxon>
    </lineage>
</organism>
<reference evidence="2 3" key="1">
    <citation type="journal article" date="2011" name="PLoS Pathog.">
        <title>Dynamic evolution of pathogenicity revealed by sequencing and comparative genomics of 19 Pseudomonas syringae isolates.</title>
        <authorList>
            <person name="Baltrus D.A."/>
            <person name="Nishimura M.T."/>
            <person name="Romanchuk A."/>
            <person name="Chang J.H."/>
            <person name="Mukhtar M.S."/>
            <person name="Cherkis K."/>
            <person name="Roach J."/>
            <person name="Grant S.R."/>
            <person name="Jones C.D."/>
            <person name="Dangl J.L."/>
        </authorList>
    </citation>
    <scope>NUCLEOTIDE SEQUENCE [LARGE SCALE GENOMIC DNA]</scope>
    <source>
        <strain evidence="3">M301072PT</strain>
    </source>
</reference>
<evidence type="ECO:0000256" key="1">
    <source>
        <dbReference type="SAM" id="MobiDB-lite"/>
    </source>
</evidence>
<gene>
    <name evidence="2" type="ORF">PSYJA_22973</name>
</gene>
<evidence type="ECO:0000313" key="2">
    <source>
        <dbReference type="EMBL" id="EGH31681.1"/>
    </source>
</evidence>
<feature type="region of interest" description="Disordered" evidence="1">
    <location>
        <begin position="1"/>
        <end position="66"/>
    </location>
</feature>
<dbReference type="Proteomes" id="UP000004471">
    <property type="component" value="Unassembled WGS sequence"/>
</dbReference>
<dbReference type="PATRIC" id="fig|629262.5.peg.3828"/>
<proteinExistence type="predicted"/>
<evidence type="ECO:0000313" key="3">
    <source>
        <dbReference type="Proteomes" id="UP000004471"/>
    </source>
</evidence>
<dbReference type="EMBL" id="AEAH01001028">
    <property type="protein sequence ID" value="EGH31681.1"/>
    <property type="molecule type" value="Genomic_DNA"/>
</dbReference>
<sequence>QAREMYASFGEIPQDILEGTRKSSFAPSPSSASNAAVSEDGDDDGFEETITLGQPHPDKPEPESAE</sequence>
<name>F3FN95_PSESX</name>
<feature type="compositionally biased region" description="Basic and acidic residues" evidence="1">
    <location>
        <begin position="56"/>
        <end position="66"/>
    </location>
</feature>
<protein>
    <submittedName>
        <fullName evidence="2">Uncharacterized protein</fullName>
    </submittedName>
</protein>